<evidence type="ECO:0000259" key="8">
    <source>
        <dbReference type="Pfam" id="PF00535"/>
    </source>
</evidence>
<dbReference type="STRING" id="583355.Caka_1724"/>
<name>D5EJZ4_CORAD</name>
<dbReference type="Proteomes" id="UP000000925">
    <property type="component" value="Chromosome"/>
</dbReference>
<feature type="domain" description="Glycosyltransferase 2-like" evidence="8">
    <location>
        <begin position="5"/>
        <end position="158"/>
    </location>
</feature>
<keyword evidence="3 9" id="KW-0808">Transferase</keyword>
<keyword evidence="6" id="KW-1133">Transmembrane helix</keyword>
<evidence type="ECO:0000256" key="7">
    <source>
        <dbReference type="ARBA" id="ARBA00023136"/>
    </source>
</evidence>
<dbReference type="OrthoDB" id="9807778at2"/>
<dbReference type="CDD" id="cd04179">
    <property type="entry name" value="DPM_DPG-synthase_like"/>
    <property type="match status" value="1"/>
</dbReference>
<evidence type="ECO:0000256" key="4">
    <source>
        <dbReference type="ARBA" id="ARBA00022692"/>
    </source>
</evidence>
<keyword evidence="7" id="KW-0472">Membrane</keyword>
<organism evidence="9 10">
    <name type="scientific">Coraliomargarita akajimensis (strain DSM 45221 / IAM 15411 / JCM 23193 / KCTC 12865 / 04OKA010-24)</name>
    <dbReference type="NCBI Taxonomy" id="583355"/>
    <lineage>
        <taxon>Bacteria</taxon>
        <taxon>Pseudomonadati</taxon>
        <taxon>Verrucomicrobiota</taxon>
        <taxon>Opitutia</taxon>
        <taxon>Puniceicoccales</taxon>
        <taxon>Coraliomargaritaceae</taxon>
        <taxon>Coraliomargarita</taxon>
    </lineage>
</organism>
<evidence type="ECO:0000256" key="5">
    <source>
        <dbReference type="ARBA" id="ARBA00022985"/>
    </source>
</evidence>
<keyword evidence="5" id="KW-0448">Lipopolysaccharide biosynthesis</keyword>
<keyword evidence="2" id="KW-0328">Glycosyltransferase</keyword>
<keyword evidence="4" id="KW-0812">Transmembrane</keyword>
<evidence type="ECO:0000256" key="1">
    <source>
        <dbReference type="ARBA" id="ARBA00022475"/>
    </source>
</evidence>
<keyword evidence="10" id="KW-1185">Reference proteome</keyword>
<accession>D5EJZ4</accession>
<evidence type="ECO:0000256" key="3">
    <source>
        <dbReference type="ARBA" id="ARBA00022679"/>
    </source>
</evidence>
<evidence type="ECO:0000256" key="2">
    <source>
        <dbReference type="ARBA" id="ARBA00022676"/>
    </source>
</evidence>
<dbReference type="Gene3D" id="3.90.550.10">
    <property type="entry name" value="Spore Coat Polysaccharide Biosynthesis Protein SpsA, Chain A"/>
    <property type="match status" value="1"/>
</dbReference>
<dbReference type="GO" id="GO:0099621">
    <property type="term" value="F:undecaprenyl-phosphate 4-deoxy-4-formamido-L-arabinose transferase activity"/>
    <property type="evidence" value="ECO:0007669"/>
    <property type="project" value="TreeGrafter"/>
</dbReference>
<dbReference type="RefSeq" id="WP_013043465.1">
    <property type="nucleotide sequence ID" value="NC_014008.1"/>
</dbReference>
<dbReference type="GO" id="GO:0009103">
    <property type="term" value="P:lipopolysaccharide biosynthetic process"/>
    <property type="evidence" value="ECO:0007669"/>
    <property type="project" value="UniProtKB-KW"/>
</dbReference>
<dbReference type="CAZy" id="GT2">
    <property type="family name" value="Glycosyltransferase Family 2"/>
</dbReference>
<dbReference type="InterPro" id="IPR029044">
    <property type="entry name" value="Nucleotide-diphossugar_trans"/>
</dbReference>
<dbReference type="HOGENOM" id="CLU_033536_11_0_0"/>
<dbReference type="InterPro" id="IPR001173">
    <property type="entry name" value="Glyco_trans_2-like"/>
</dbReference>
<dbReference type="GO" id="GO:0005886">
    <property type="term" value="C:plasma membrane"/>
    <property type="evidence" value="ECO:0007669"/>
    <property type="project" value="TreeGrafter"/>
</dbReference>
<evidence type="ECO:0000313" key="10">
    <source>
        <dbReference type="Proteomes" id="UP000000925"/>
    </source>
</evidence>
<gene>
    <name evidence="9" type="ordered locus">Caka_1724</name>
</gene>
<dbReference type="AlphaFoldDB" id="D5EJZ4"/>
<dbReference type="KEGG" id="caa:Caka_1724"/>
<dbReference type="Pfam" id="PF00535">
    <property type="entry name" value="Glycos_transf_2"/>
    <property type="match status" value="1"/>
</dbReference>
<evidence type="ECO:0000313" key="9">
    <source>
        <dbReference type="EMBL" id="ADE54743.1"/>
    </source>
</evidence>
<dbReference type="InterPro" id="IPR050256">
    <property type="entry name" value="Glycosyltransferase_2"/>
</dbReference>
<dbReference type="SUPFAM" id="SSF53448">
    <property type="entry name" value="Nucleotide-diphospho-sugar transferases"/>
    <property type="match status" value="1"/>
</dbReference>
<proteinExistence type="predicted"/>
<dbReference type="EMBL" id="CP001998">
    <property type="protein sequence ID" value="ADE54743.1"/>
    <property type="molecule type" value="Genomic_DNA"/>
</dbReference>
<sequence>MSDYSIIIPFYNESETVVTVLREVLETNPGAEVVAVNDGSSDNTYELMQSVEGVTAYTFPENRGQSAAMYAGMRLATQPICVMMDGDGQNDPADIPKLRAELKGDIGMVCGYRAQRKDTASRRWASKIANKIRVAIIDDGLRDTGCSLKCFHREAVDHLVPFNGMHRYMAAMMKKAGLKISEIPVNHRERHAGTSKYTNWDRALRGIYDLFGVSWLLKRKVLFNVTVDRTNDPAS</sequence>
<evidence type="ECO:0000256" key="6">
    <source>
        <dbReference type="ARBA" id="ARBA00022989"/>
    </source>
</evidence>
<dbReference type="PANTHER" id="PTHR48090">
    <property type="entry name" value="UNDECAPRENYL-PHOSPHATE 4-DEOXY-4-FORMAMIDO-L-ARABINOSE TRANSFERASE-RELATED"/>
    <property type="match status" value="1"/>
</dbReference>
<dbReference type="eggNOG" id="COG0463">
    <property type="taxonomic scope" value="Bacteria"/>
</dbReference>
<reference evidence="9 10" key="1">
    <citation type="journal article" date="2010" name="Stand. Genomic Sci.">
        <title>Complete genome sequence of Coraliomargarita akajimensis type strain (04OKA010-24).</title>
        <authorList>
            <person name="Mavromatis K."/>
            <person name="Abt B."/>
            <person name="Brambilla E."/>
            <person name="Lapidus A."/>
            <person name="Copeland A."/>
            <person name="Deshpande S."/>
            <person name="Nolan M."/>
            <person name="Lucas S."/>
            <person name="Tice H."/>
            <person name="Cheng J.F."/>
            <person name="Han C."/>
            <person name="Detter J.C."/>
            <person name="Woyke T."/>
            <person name="Goodwin L."/>
            <person name="Pitluck S."/>
            <person name="Held B."/>
            <person name="Brettin T."/>
            <person name="Tapia R."/>
            <person name="Ivanova N."/>
            <person name="Mikhailova N."/>
            <person name="Pati A."/>
            <person name="Liolios K."/>
            <person name="Chen A."/>
            <person name="Palaniappan K."/>
            <person name="Land M."/>
            <person name="Hauser L."/>
            <person name="Chang Y.J."/>
            <person name="Jeffries C.D."/>
            <person name="Rohde M."/>
            <person name="Goker M."/>
            <person name="Bristow J."/>
            <person name="Eisen J.A."/>
            <person name="Markowitz V."/>
            <person name="Hugenholtz P."/>
            <person name="Klenk H.P."/>
            <person name="Kyrpides N.C."/>
        </authorList>
    </citation>
    <scope>NUCLEOTIDE SEQUENCE [LARGE SCALE GENOMIC DNA]</scope>
    <source>
        <strain evidence="10">DSM 45221 / IAM 15411 / JCM 23193 / KCTC 12865</strain>
    </source>
</reference>
<protein>
    <submittedName>
        <fullName evidence="9">Glycosyl transferase family 2</fullName>
    </submittedName>
</protein>
<dbReference type="PANTHER" id="PTHR48090:SF3">
    <property type="entry name" value="UNDECAPRENYL-PHOSPHATE 4-DEOXY-4-FORMAMIDO-L-ARABINOSE TRANSFERASE"/>
    <property type="match status" value="1"/>
</dbReference>
<keyword evidence="1" id="KW-1003">Cell membrane</keyword>